<reference evidence="1" key="1">
    <citation type="submission" date="2020-02" db="EMBL/GenBank/DDBJ databases">
        <authorList>
            <person name="Meier V. D."/>
        </authorList>
    </citation>
    <scope>NUCLEOTIDE SEQUENCE</scope>
    <source>
        <strain evidence="1">AVDCRST_MAG92</strain>
    </source>
</reference>
<organism evidence="1">
    <name type="scientific">uncultured Coleofasciculus sp</name>
    <dbReference type="NCBI Taxonomy" id="1267456"/>
    <lineage>
        <taxon>Bacteria</taxon>
        <taxon>Bacillati</taxon>
        <taxon>Cyanobacteriota</taxon>
        <taxon>Cyanophyceae</taxon>
        <taxon>Coleofasciculales</taxon>
        <taxon>Coleofasciculaceae</taxon>
        <taxon>Coleofasciculus</taxon>
        <taxon>environmental samples</taxon>
    </lineage>
</organism>
<dbReference type="AlphaFoldDB" id="A0A6J4JN81"/>
<protein>
    <submittedName>
        <fullName evidence="1">Uncharacterized protein</fullName>
    </submittedName>
</protein>
<dbReference type="EMBL" id="CADCTM010000625">
    <property type="protein sequence ID" value="CAA9282931.1"/>
    <property type="molecule type" value="Genomic_DNA"/>
</dbReference>
<proteinExistence type="predicted"/>
<sequence length="86" mass="9880">MIFKKRSAIATRCLPSIIPRKTAATYSQVIRLSQLTLHNFYLKTVFNLRSLIFKDSINFLNNPLKSIKALAFLLEKLLNILENGNK</sequence>
<gene>
    <name evidence="1" type="ORF">AVDCRST_MAG92-3649</name>
</gene>
<accession>A0A6J4JN81</accession>
<evidence type="ECO:0000313" key="1">
    <source>
        <dbReference type="EMBL" id="CAA9282931.1"/>
    </source>
</evidence>
<name>A0A6J4JN81_9CYAN</name>